<evidence type="ECO:0000313" key="2">
    <source>
        <dbReference type="Proteomes" id="UP000617340"/>
    </source>
</evidence>
<sequence>MDNRGSRCYGSIDPNLFRATELKPGSGHRGCPIVNESNTWSSYKVGNFNGACSTQYLVHGKRFRPKITDGQVTTHEPPDTTEETDMFSILNISAIFLKLSVTNTQV</sequence>
<dbReference type="AlphaFoldDB" id="A0A834JD76"/>
<keyword evidence="2" id="KW-1185">Reference proteome</keyword>
<dbReference type="EMBL" id="JACSDZ010000015">
    <property type="protein sequence ID" value="KAF7386488.1"/>
    <property type="molecule type" value="Genomic_DNA"/>
</dbReference>
<accession>A0A834JD76</accession>
<dbReference type="Proteomes" id="UP000617340">
    <property type="component" value="Unassembled WGS sequence"/>
</dbReference>
<gene>
    <name evidence="1" type="ORF">HZH68_013620</name>
</gene>
<protein>
    <submittedName>
        <fullName evidence="1">Uncharacterized protein</fullName>
    </submittedName>
</protein>
<evidence type="ECO:0000313" key="1">
    <source>
        <dbReference type="EMBL" id="KAF7386488.1"/>
    </source>
</evidence>
<proteinExistence type="predicted"/>
<reference evidence="1" key="1">
    <citation type="journal article" date="2020" name="G3 (Bethesda)">
        <title>High-Quality Assemblies for Three Invasive Social Wasps from the &lt;i&gt;Vespula&lt;/i&gt; Genus.</title>
        <authorList>
            <person name="Harrop T.W.R."/>
            <person name="Guhlin J."/>
            <person name="McLaughlin G.M."/>
            <person name="Permina E."/>
            <person name="Stockwell P."/>
            <person name="Gilligan J."/>
            <person name="Le Lec M.F."/>
            <person name="Gruber M.A.M."/>
            <person name="Quinn O."/>
            <person name="Lovegrove M."/>
            <person name="Duncan E.J."/>
            <person name="Remnant E.J."/>
            <person name="Van Eeckhoven J."/>
            <person name="Graham B."/>
            <person name="Knapp R.A."/>
            <person name="Langford K.W."/>
            <person name="Kronenberg Z."/>
            <person name="Press M.O."/>
            <person name="Eacker S.M."/>
            <person name="Wilson-Rankin E.E."/>
            <person name="Purcell J."/>
            <person name="Lester P.J."/>
            <person name="Dearden P.K."/>
        </authorList>
    </citation>
    <scope>NUCLEOTIDE SEQUENCE</scope>
    <source>
        <strain evidence="1">Linc-1</strain>
    </source>
</reference>
<name>A0A834JD76_VESGE</name>
<organism evidence="1 2">
    <name type="scientific">Vespula germanica</name>
    <name type="common">German yellow jacket</name>
    <name type="synonym">Paravespula germanica</name>
    <dbReference type="NCBI Taxonomy" id="30212"/>
    <lineage>
        <taxon>Eukaryota</taxon>
        <taxon>Metazoa</taxon>
        <taxon>Ecdysozoa</taxon>
        <taxon>Arthropoda</taxon>
        <taxon>Hexapoda</taxon>
        <taxon>Insecta</taxon>
        <taxon>Pterygota</taxon>
        <taxon>Neoptera</taxon>
        <taxon>Endopterygota</taxon>
        <taxon>Hymenoptera</taxon>
        <taxon>Apocrita</taxon>
        <taxon>Aculeata</taxon>
        <taxon>Vespoidea</taxon>
        <taxon>Vespidae</taxon>
        <taxon>Vespinae</taxon>
        <taxon>Vespula</taxon>
    </lineage>
</organism>
<comment type="caution">
    <text evidence="1">The sequence shown here is derived from an EMBL/GenBank/DDBJ whole genome shotgun (WGS) entry which is preliminary data.</text>
</comment>